<dbReference type="InterPro" id="IPR026444">
    <property type="entry name" value="Secre_tail"/>
</dbReference>
<dbReference type="InterPro" id="IPR024079">
    <property type="entry name" value="MetalloPept_cat_dom_sf"/>
</dbReference>
<keyword evidence="4" id="KW-1185">Reference proteome</keyword>
<dbReference type="STRING" id="333140.AWW68_04985"/>
<evidence type="ECO:0000256" key="1">
    <source>
        <dbReference type="SAM" id="SignalP"/>
    </source>
</evidence>
<dbReference type="EMBL" id="LRPC01000001">
    <property type="protein sequence ID" value="KYG78125.1"/>
    <property type="molecule type" value="Genomic_DNA"/>
</dbReference>
<dbReference type="OrthoDB" id="614750at2"/>
<evidence type="ECO:0000313" key="3">
    <source>
        <dbReference type="EMBL" id="KYG78125.1"/>
    </source>
</evidence>
<evidence type="ECO:0000259" key="2">
    <source>
        <dbReference type="Pfam" id="PF18962"/>
    </source>
</evidence>
<protein>
    <recommendedName>
        <fullName evidence="2">Secretion system C-terminal sorting domain-containing protein</fullName>
    </recommendedName>
</protein>
<gene>
    <name evidence="3" type="ORF">AWW68_04985</name>
</gene>
<accession>A0A150XHE7</accession>
<comment type="caution">
    <text evidence="3">The sequence shown here is derived from an EMBL/GenBank/DDBJ whole genome shotgun (WGS) entry which is preliminary data.</text>
</comment>
<dbReference type="Pfam" id="PF18962">
    <property type="entry name" value="Por_Secre_tail"/>
    <property type="match status" value="1"/>
</dbReference>
<organism evidence="3 4">
    <name type="scientific">Roseivirga spongicola</name>
    <dbReference type="NCBI Taxonomy" id="333140"/>
    <lineage>
        <taxon>Bacteria</taxon>
        <taxon>Pseudomonadati</taxon>
        <taxon>Bacteroidota</taxon>
        <taxon>Cytophagia</taxon>
        <taxon>Cytophagales</taxon>
        <taxon>Roseivirgaceae</taxon>
        <taxon>Roseivirga</taxon>
    </lineage>
</organism>
<proteinExistence type="predicted"/>
<feature type="chain" id="PRO_5007574769" description="Secretion system C-terminal sorting domain-containing protein" evidence="1">
    <location>
        <begin position="20"/>
        <end position="1119"/>
    </location>
</feature>
<reference evidence="3 4" key="1">
    <citation type="submission" date="2016-01" db="EMBL/GenBank/DDBJ databases">
        <title>Genome sequencing of Roseivirga spongicola UST030701-084.</title>
        <authorList>
            <person name="Selvaratnam C."/>
            <person name="Thevarajoo S."/>
            <person name="Goh K.M."/>
            <person name="Ee R."/>
            <person name="Chan K.-G."/>
            <person name="Chong C.S."/>
        </authorList>
    </citation>
    <scope>NUCLEOTIDE SEQUENCE [LARGE SCALE GENOMIC DNA]</scope>
    <source>
        <strain evidence="3 4">UST030701-084</strain>
    </source>
</reference>
<dbReference type="GO" id="GO:0008237">
    <property type="term" value="F:metallopeptidase activity"/>
    <property type="evidence" value="ECO:0007669"/>
    <property type="project" value="InterPro"/>
</dbReference>
<dbReference type="Gene3D" id="3.40.390.10">
    <property type="entry name" value="Collagenase (Catalytic Domain)"/>
    <property type="match status" value="1"/>
</dbReference>
<feature type="signal peptide" evidence="1">
    <location>
        <begin position="1"/>
        <end position="19"/>
    </location>
</feature>
<name>A0A150XHE7_9BACT</name>
<feature type="domain" description="Secretion system C-terminal sorting" evidence="2">
    <location>
        <begin position="1040"/>
        <end position="1115"/>
    </location>
</feature>
<sequence>MKKLLLTITCLILVKVAIAQKMERLDAKPDIICYAGDHSTFTKILRRNDAPYASPSPFGANMFNSIAQTGATIEVTYNGFSEEAQAAFQQAIDIWSELISSDVVIRVEATWQDMDEGVLGGAIWNTAYRNFEGAKELNVWYPVAIAEKMAGQELNSPDEPDIVATFNKDAPWYLGLDGNPNNGEFDLVTVVLHELGHGLGFVDSFDVNDEGNGSTNFPQPFIYDLSVENTDGDNLTDLIGNPQELGTELTSNSLFFNAPTAVTNSGSRPRLYAPTSYNAGSSIAHLNESTYPSGNSNSLMTPQIAPNEVIHDPGQLTMDMFGDMGWEFTYIDHTNRPNTEDIQADSYTITASIRSDIGYKPESIKLYYSLDGFTSDSNVLPMTTTANADEFTAEIPSEKVEDQVYTYYFEVEDVKNRVFTYPSLLVTDRFFSFSSSPDQTAPVITHNQPNFIRLTDPKITIDAVITDFLPVNAELEFFVNDGNPQTISFELVDNATSLYRAEIVTSNLSLMEGDIVSYKITATDQSADQNSSVFPTSDYIELNVVSTADPANYYFNDFNDISASAMDFFNSNNFRIKEEAGFDNGAIHSDHPYLDGTGTNSESNYTLELKIPIIVSEGEALMTFDEVVLIEPGDANSTFGSNDFYDYVIVEASKNGGVDWVPLLDGYDSRVQGSWLSTYNSAITDNNSTAAGTQAMYRQREINLLSNGEIIAGDEVLIRFRLFADEVAHGWGWAIDNLNIQLDLESPDITHNHIDFLTSLNDFTISADVTDNIEVDSVGVNILVNGVDQGNIPMAQTIGTNYEALINVGNLSIGDVIEYRIGAFDTKTPEANATFLPSEDSYFKVPIIEFGTPQESYSNNFDSPSDDFVGNFFTIETPSGFENGAIHSAHPYPLAFGANARSEFTYTLKTPIVVSSTKPFVTYNEVLLVQSNSDFAAVEGSKDGGATWFEIESYDTNDEQALWGTVFSAGGEGSPSQFKTRSIRLSENQQLSAGDEFLLRFKLVRRSLVQGWGWAIDDLEIQTGVIQGLDDEIAVEFTQVYPNPINNGQLNIQFNNPSTRTIDYSIVSTDGQTRLVGTNLELDSEQKASIDVSALPSGLFVLKLVNGESSQVYKVLKQD</sequence>
<dbReference type="AlphaFoldDB" id="A0A150XHE7"/>
<dbReference type="SUPFAM" id="SSF55486">
    <property type="entry name" value="Metalloproteases ('zincins'), catalytic domain"/>
    <property type="match status" value="1"/>
</dbReference>
<dbReference type="RefSeq" id="WP_068217242.1">
    <property type="nucleotide sequence ID" value="NZ_CP139724.1"/>
</dbReference>
<keyword evidence="1" id="KW-0732">Signal</keyword>
<dbReference type="NCBIfam" id="TIGR04183">
    <property type="entry name" value="Por_Secre_tail"/>
    <property type="match status" value="1"/>
</dbReference>
<evidence type="ECO:0000313" key="4">
    <source>
        <dbReference type="Proteomes" id="UP000075606"/>
    </source>
</evidence>
<dbReference type="Proteomes" id="UP000075606">
    <property type="component" value="Unassembled WGS sequence"/>
</dbReference>